<dbReference type="PANTHER" id="PTHR47331">
    <property type="entry name" value="PHD-TYPE DOMAIN-CONTAINING PROTEIN"/>
    <property type="match status" value="1"/>
</dbReference>
<sequence>MSRLIRFHHEKNSHFRFQTLINILRILRGRKSFRKFISSCVICKRYSSKNLECVAAPLPENTVRDDTVFQITGIDTAEPLFLKGNQKVWGLLFTCAVYRSVHLELKSGVSIEAFLMALRRFVERRGRCSTIYCNNGTNFVGAVNW</sequence>
<dbReference type="PANTHER" id="PTHR47331:SF2">
    <property type="match status" value="1"/>
</dbReference>
<accession>A0A4Y2HH43</accession>
<dbReference type="SUPFAM" id="SSF53098">
    <property type="entry name" value="Ribonuclease H-like"/>
    <property type="match status" value="1"/>
</dbReference>
<reference evidence="1 2" key="1">
    <citation type="journal article" date="2019" name="Sci. Rep.">
        <title>Orb-weaving spider Araneus ventricosus genome elucidates the spidroin gene catalogue.</title>
        <authorList>
            <person name="Kono N."/>
            <person name="Nakamura H."/>
            <person name="Ohtoshi R."/>
            <person name="Moran D.A.P."/>
            <person name="Shinohara A."/>
            <person name="Yoshida Y."/>
            <person name="Fujiwara M."/>
            <person name="Mori M."/>
            <person name="Tomita M."/>
            <person name="Arakawa K."/>
        </authorList>
    </citation>
    <scope>NUCLEOTIDE SEQUENCE [LARGE SCALE GENOMIC DNA]</scope>
</reference>
<comment type="caution">
    <text evidence="1">The sequence shown here is derived from an EMBL/GenBank/DDBJ whole genome shotgun (WGS) entry which is preliminary data.</text>
</comment>
<dbReference type="AlphaFoldDB" id="A0A4Y2HH43"/>
<evidence type="ECO:0008006" key="3">
    <source>
        <dbReference type="Google" id="ProtNLM"/>
    </source>
</evidence>
<dbReference type="Gene3D" id="3.30.420.10">
    <property type="entry name" value="Ribonuclease H-like superfamily/Ribonuclease H"/>
    <property type="match status" value="1"/>
</dbReference>
<dbReference type="InterPro" id="IPR012337">
    <property type="entry name" value="RNaseH-like_sf"/>
</dbReference>
<gene>
    <name evidence="1" type="ORF">AVEN_56553_1</name>
</gene>
<name>A0A4Y2HH43_ARAVE</name>
<protein>
    <recommendedName>
        <fullName evidence="3">Integrase catalytic domain-containing protein</fullName>
    </recommendedName>
</protein>
<dbReference type="Proteomes" id="UP000499080">
    <property type="component" value="Unassembled WGS sequence"/>
</dbReference>
<keyword evidence="2" id="KW-1185">Reference proteome</keyword>
<organism evidence="1 2">
    <name type="scientific">Araneus ventricosus</name>
    <name type="common">Orbweaver spider</name>
    <name type="synonym">Epeira ventricosa</name>
    <dbReference type="NCBI Taxonomy" id="182803"/>
    <lineage>
        <taxon>Eukaryota</taxon>
        <taxon>Metazoa</taxon>
        <taxon>Ecdysozoa</taxon>
        <taxon>Arthropoda</taxon>
        <taxon>Chelicerata</taxon>
        <taxon>Arachnida</taxon>
        <taxon>Araneae</taxon>
        <taxon>Araneomorphae</taxon>
        <taxon>Entelegynae</taxon>
        <taxon>Araneoidea</taxon>
        <taxon>Araneidae</taxon>
        <taxon>Araneus</taxon>
    </lineage>
</organism>
<dbReference type="OrthoDB" id="6434970at2759"/>
<dbReference type="GO" id="GO:0003676">
    <property type="term" value="F:nucleic acid binding"/>
    <property type="evidence" value="ECO:0007669"/>
    <property type="project" value="InterPro"/>
</dbReference>
<dbReference type="InterPro" id="IPR036397">
    <property type="entry name" value="RNaseH_sf"/>
</dbReference>
<evidence type="ECO:0000313" key="2">
    <source>
        <dbReference type="Proteomes" id="UP000499080"/>
    </source>
</evidence>
<proteinExistence type="predicted"/>
<evidence type="ECO:0000313" key="1">
    <source>
        <dbReference type="EMBL" id="GBM64580.1"/>
    </source>
</evidence>
<dbReference type="EMBL" id="BGPR01001936">
    <property type="protein sequence ID" value="GBM64580.1"/>
    <property type="molecule type" value="Genomic_DNA"/>
</dbReference>